<dbReference type="AlphaFoldDB" id="A0A835D207"/>
<evidence type="ECO:0000313" key="3">
    <source>
        <dbReference type="EMBL" id="KAF8380470.1"/>
    </source>
</evidence>
<organism evidence="3 4">
    <name type="scientific">Tetracentron sinense</name>
    <name type="common">Spur-leaf</name>
    <dbReference type="NCBI Taxonomy" id="13715"/>
    <lineage>
        <taxon>Eukaryota</taxon>
        <taxon>Viridiplantae</taxon>
        <taxon>Streptophyta</taxon>
        <taxon>Embryophyta</taxon>
        <taxon>Tracheophyta</taxon>
        <taxon>Spermatophyta</taxon>
        <taxon>Magnoliopsida</taxon>
        <taxon>Trochodendrales</taxon>
        <taxon>Trochodendraceae</taxon>
        <taxon>Tetracentron</taxon>
    </lineage>
</organism>
<feature type="region of interest" description="Disordered" evidence="1">
    <location>
        <begin position="59"/>
        <end position="111"/>
    </location>
</feature>
<feature type="compositionally biased region" description="Polar residues" evidence="1">
    <location>
        <begin position="77"/>
        <end position="96"/>
    </location>
</feature>
<dbReference type="Gene3D" id="1.25.10.10">
    <property type="entry name" value="Leucine-rich Repeat Variant"/>
    <property type="match status" value="1"/>
</dbReference>
<dbReference type="InterPro" id="IPR022577">
    <property type="entry name" value="TBCD_C"/>
</dbReference>
<dbReference type="GO" id="GO:0005096">
    <property type="term" value="F:GTPase activator activity"/>
    <property type="evidence" value="ECO:0007669"/>
    <property type="project" value="InterPro"/>
</dbReference>
<dbReference type="PANTHER" id="PTHR12658:SF0">
    <property type="entry name" value="TUBULIN-SPECIFIC CHAPERONE D"/>
    <property type="match status" value="1"/>
</dbReference>
<dbReference type="InterPro" id="IPR033162">
    <property type="entry name" value="TBCD"/>
</dbReference>
<evidence type="ECO:0000259" key="2">
    <source>
        <dbReference type="Pfam" id="PF12612"/>
    </source>
</evidence>
<keyword evidence="4" id="KW-1185">Reference proteome</keyword>
<dbReference type="InterPro" id="IPR016024">
    <property type="entry name" value="ARM-type_fold"/>
</dbReference>
<dbReference type="OrthoDB" id="10253476at2759"/>
<proteinExistence type="predicted"/>
<feature type="domain" description="Tubulin-folding cofactor D C-terminal" evidence="2">
    <location>
        <begin position="387"/>
        <end position="574"/>
    </location>
</feature>
<dbReference type="Proteomes" id="UP000655225">
    <property type="component" value="Unassembled WGS sequence"/>
</dbReference>
<dbReference type="GO" id="GO:0048487">
    <property type="term" value="F:beta-tubulin binding"/>
    <property type="evidence" value="ECO:0007669"/>
    <property type="project" value="InterPro"/>
</dbReference>
<name>A0A835D207_TETSI</name>
<dbReference type="GO" id="GO:0007021">
    <property type="term" value="P:tubulin complex assembly"/>
    <property type="evidence" value="ECO:0007669"/>
    <property type="project" value="InterPro"/>
</dbReference>
<sequence length="712" mass="79547">MHSDLRIAIWDRLFSPHLTPITASLALTSMEAPVDFTGYEVLYFPGAINAPDPCGGLRDSSSTFEKAFSSRRRRSSTKTSGHPLQESQSSTSQHEISNGKDEEMKSNEIIREKQKSVAGIVPAIEKARLYRGKGGEIMRSALSRFINCISLARVFLPEKIKRSFLDTLNENMRHPNAQIQSSAVEALNHFVPAYLVTTGNGGTYDMTSKYLELLTDPNVAARRGSALAIGVLPFEVLAKRWKIVLLKLCNSCIIEDKPDDRDAEARVNAVRGLASVCETLSDTRKHSVFLSEEDDMSMYLLIKNEVMHTLFKALDDYSVDNRGDVGSWVREAAMDGLEKCTYILCERESVGFPTKRSGVSCVLELPDSDMVKHDQKHSLFDVSLATSLIGGIAKQAVEKIDKIRDVAAKILQRILYNDKIFIPCIPYREKLEKIVPNQADLKWGVPAFSYPRFVQLLQLSCYSRSVLSGLVISIGGLQDSLRKASLTALLRYLQVTETEEEESSSREFMLGTDLLWVLQRYKRCDRVIIPTLKTVEILFTKKVFLNMEAHIPVFCGGVLDSLAVELKGSKNFSKLYAGISILGYIASVSDPINSLAFSQLLTFLCHRYPKFLCVYIQIRKASADQVYLVLLQNGNLVAEDKIDKAIEILSETRWEGDIEEAKHQKLKFYEVAGLETGSLLKISSKDSNMDSEKRATDDENASYSSLVGLTGF</sequence>
<dbReference type="PANTHER" id="PTHR12658">
    <property type="entry name" value="BETA-TUBULIN COFACTOR D"/>
    <property type="match status" value="1"/>
</dbReference>
<evidence type="ECO:0000313" key="4">
    <source>
        <dbReference type="Proteomes" id="UP000655225"/>
    </source>
</evidence>
<dbReference type="SUPFAM" id="SSF48371">
    <property type="entry name" value="ARM repeat"/>
    <property type="match status" value="1"/>
</dbReference>
<accession>A0A835D207</accession>
<dbReference type="OMA" id="CARHTTE"/>
<protein>
    <recommendedName>
        <fullName evidence="2">Tubulin-folding cofactor D C-terminal domain-containing protein</fullName>
    </recommendedName>
</protein>
<evidence type="ECO:0000256" key="1">
    <source>
        <dbReference type="SAM" id="MobiDB-lite"/>
    </source>
</evidence>
<feature type="compositionally biased region" description="Basic and acidic residues" evidence="1">
    <location>
        <begin position="97"/>
        <end position="111"/>
    </location>
</feature>
<gene>
    <name evidence="3" type="ORF">HHK36_027956</name>
</gene>
<dbReference type="GO" id="GO:0000226">
    <property type="term" value="P:microtubule cytoskeleton organization"/>
    <property type="evidence" value="ECO:0007669"/>
    <property type="project" value="TreeGrafter"/>
</dbReference>
<comment type="caution">
    <text evidence="3">The sequence shown here is derived from an EMBL/GenBank/DDBJ whole genome shotgun (WGS) entry which is preliminary data.</text>
</comment>
<dbReference type="InterPro" id="IPR011989">
    <property type="entry name" value="ARM-like"/>
</dbReference>
<dbReference type="EMBL" id="JABCRI010000021">
    <property type="protein sequence ID" value="KAF8380470.1"/>
    <property type="molecule type" value="Genomic_DNA"/>
</dbReference>
<dbReference type="GO" id="GO:0007023">
    <property type="term" value="P:post-chaperonin tubulin folding pathway"/>
    <property type="evidence" value="ECO:0007669"/>
    <property type="project" value="InterPro"/>
</dbReference>
<dbReference type="Pfam" id="PF12612">
    <property type="entry name" value="TFCD_C"/>
    <property type="match status" value="1"/>
</dbReference>
<reference evidence="3 4" key="1">
    <citation type="submission" date="2020-04" db="EMBL/GenBank/DDBJ databases">
        <title>Plant Genome Project.</title>
        <authorList>
            <person name="Zhang R.-G."/>
        </authorList>
    </citation>
    <scope>NUCLEOTIDE SEQUENCE [LARGE SCALE GENOMIC DNA]</scope>
    <source>
        <strain evidence="3">YNK0</strain>
        <tissue evidence="3">Leaf</tissue>
    </source>
</reference>